<protein>
    <submittedName>
        <fullName evidence="2">Uncharacterized protein</fullName>
    </submittedName>
</protein>
<reference evidence="2 3" key="1">
    <citation type="submission" date="2017-06" db="EMBL/GenBank/DDBJ databases">
        <title>Comparative genomic analysis of Ambrosia Fusariam Clade fungi.</title>
        <authorList>
            <person name="Stajich J.E."/>
            <person name="Carrillo J."/>
            <person name="Kijimoto T."/>
            <person name="Eskalen A."/>
            <person name="O'Donnell K."/>
            <person name="Kasson M."/>
        </authorList>
    </citation>
    <scope>NUCLEOTIDE SEQUENCE [LARGE SCALE GENOMIC DNA]</scope>
    <source>
        <strain evidence="2 3">NRRL62606</strain>
    </source>
</reference>
<feature type="region of interest" description="Disordered" evidence="1">
    <location>
        <begin position="71"/>
        <end position="95"/>
    </location>
</feature>
<evidence type="ECO:0000313" key="2">
    <source>
        <dbReference type="EMBL" id="RSL57456.1"/>
    </source>
</evidence>
<dbReference type="Proteomes" id="UP000287972">
    <property type="component" value="Unassembled WGS sequence"/>
</dbReference>
<comment type="caution">
    <text evidence="2">The sequence shown here is derived from an EMBL/GenBank/DDBJ whole genome shotgun (WGS) entry which is preliminary data.</text>
</comment>
<organism evidence="2 3">
    <name type="scientific">Fusarium floridanum</name>
    <dbReference type="NCBI Taxonomy" id="1325733"/>
    <lineage>
        <taxon>Eukaryota</taxon>
        <taxon>Fungi</taxon>
        <taxon>Dikarya</taxon>
        <taxon>Ascomycota</taxon>
        <taxon>Pezizomycotina</taxon>
        <taxon>Sordariomycetes</taxon>
        <taxon>Hypocreomycetidae</taxon>
        <taxon>Hypocreales</taxon>
        <taxon>Nectriaceae</taxon>
        <taxon>Fusarium</taxon>
        <taxon>Fusarium solani species complex</taxon>
    </lineage>
</organism>
<name>A0A428PWQ0_9HYPO</name>
<evidence type="ECO:0000256" key="1">
    <source>
        <dbReference type="SAM" id="MobiDB-lite"/>
    </source>
</evidence>
<evidence type="ECO:0000313" key="3">
    <source>
        <dbReference type="Proteomes" id="UP000287972"/>
    </source>
</evidence>
<feature type="compositionally biased region" description="Basic and acidic residues" evidence="1">
    <location>
        <begin position="71"/>
        <end position="85"/>
    </location>
</feature>
<sequence>MAVDSTSSTTSLGISDLPHSSMLLPFIHDTSSFSDRQVQVANAAVASSLSTTKGYKAIQCCPNDVVNHSTEGKEAHKASESRSRDNMFGVAQNTK</sequence>
<gene>
    <name evidence="2" type="ORF">CEP51_014237</name>
</gene>
<accession>A0A428PWQ0</accession>
<dbReference type="AlphaFoldDB" id="A0A428PWQ0"/>
<proteinExistence type="predicted"/>
<dbReference type="EMBL" id="NKCL01000648">
    <property type="protein sequence ID" value="RSL57456.1"/>
    <property type="molecule type" value="Genomic_DNA"/>
</dbReference>
<keyword evidence="3" id="KW-1185">Reference proteome</keyword>